<dbReference type="Gene3D" id="3.30.160.250">
    <property type="match status" value="1"/>
</dbReference>
<organism evidence="2 3">
    <name type="scientific">Spirosoma foliorum</name>
    <dbReference type="NCBI Taxonomy" id="2710596"/>
    <lineage>
        <taxon>Bacteria</taxon>
        <taxon>Pseudomonadati</taxon>
        <taxon>Bacteroidota</taxon>
        <taxon>Cytophagia</taxon>
        <taxon>Cytophagales</taxon>
        <taxon>Cytophagaceae</taxon>
        <taxon>Spirosoma</taxon>
    </lineage>
</organism>
<dbReference type="InterPro" id="IPR031807">
    <property type="entry name" value="HicB-like"/>
</dbReference>
<dbReference type="EMBL" id="CP059732">
    <property type="protein sequence ID" value="QMW01046.1"/>
    <property type="molecule type" value="Genomic_DNA"/>
</dbReference>
<dbReference type="Proteomes" id="UP000515369">
    <property type="component" value="Chromosome"/>
</dbReference>
<dbReference type="InterPro" id="IPR051404">
    <property type="entry name" value="TA_system_antitoxin"/>
</dbReference>
<evidence type="ECO:0000259" key="1">
    <source>
        <dbReference type="Pfam" id="PF15919"/>
    </source>
</evidence>
<dbReference type="PANTHER" id="PTHR34504:SF2">
    <property type="entry name" value="UPF0150 PROTEIN SSL0259"/>
    <property type="match status" value="1"/>
</dbReference>
<dbReference type="KEGG" id="sfol:H3H32_24140"/>
<keyword evidence="3" id="KW-1185">Reference proteome</keyword>
<sequence length="72" mass="7882">MQYVVIIEETEGGGYSAYVPDLPVCFTVGDTLDEVKTNIKSAIELYLEEARETGMVLPMPKTISTLIEVQAA</sequence>
<dbReference type="SUPFAM" id="SSF143100">
    <property type="entry name" value="TTHA1013/TTHA0281-like"/>
    <property type="match status" value="1"/>
</dbReference>
<dbReference type="Pfam" id="PF15919">
    <property type="entry name" value="HicB_lk_antitox"/>
    <property type="match status" value="1"/>
</dbReference>
<evidence type="ECO:0000313" key="3">
    <source>
        <dbReference type="Proteomes" id="UP000515369"/>
    </source>
</evidence>
<dbReference type="InterPro" id="IPR035069">
    <property type="entry name" value="TTHA1013/TTHA0281-like"/>
</dbReference>
<dbReference type="AlphaFoldDB" id="A0A7G5GQA4"/>
<protein>
    <submittedName>
        <fullName evidence="2">Type II toxin-antitoxin system HicB family antitoxin</fullName>
    </submittedName>
</protein>
<gene>
    <name evidence="2" type="ORF">H3H32_24140</name>
</gene>
<feature type="domain" description="HicB-like antitoxin of toxin-antitoxin system" evidence="1">
    <location>
        <begin position="3"/>
        <end position="68"/>
    </location>
</feature>
<dbReference type="PANTHER" id="PTHR34504">
    <property type="entry name" value="ANTITOXIN HICB"/>
    <property type="match status" value="1"/>
</dbReference>
<proteinExistence type="predicted"/>
<dbReference type="RefSeq" id="WP_182458159.1">
    <property type="nucleotide sequence ID" value="NZ_CP059732.1"/>
</dbReference>
<evidence type="ECO:0000313" key="2">
    <source>
        <dbReference type="EMBL" id="QMW01046.1"/>
    </source>
</evidence>
<reference evidence="2 3" key="1">
    <citation type="submission" date="2020-07" db="EMBL/GenBank/DDBJ databases">
        <title>Spirosoma foliorum sp. nov., isolated from the leaves on the Nejang mountain Korea, Republic of.</title>
        <authorList>
            <person name="Ho H."/>
            <person name="Lee Y.-J."/>
            <person name="Nurcahyanto D.-A."/>
            <person name="Kim S.-G."/>
        </authorList>
    </citation>
    <scope>NUCLEOTIDE SEQUENCE [LARGE SCALE GENOMIC DNA]</scope>
    <source>
        <strain evidence="2 3">PL0136</strain>
    </source>
</reference>
<name>A0A7G5GQA4_9BACT</name>
<accession>A0A7G5GQA4</accession>